<gene>
    <name evidence="2" type="ORF">SAMN06296065_101353</name>
</gene>
<proteinExistence type="predicted"/>
<feature type="region of interest" description="Disordered" evidence="1">
    <location>
        <begin position="1"/>
        <end position="32"/>
    </location>
</feature>
<accession>A0ABY1PYC3</accession>
<protein>
    <submittedName>
        <fullName evidence="2">Uncharacterized protein</fullName>
    </submittedName>
</protein>
<evidence type="ECO:0000313" key="3">
    <source>
        <dbReference type="Proteomes" id="UP001157910"/>
    </source>
</evidence>
<name>A0ABY1PYC3_9SPHN</name>
<organism evidence="2 3">
    <name type="scientific">Novosphingobium panipatense</name>
    <dbReference type="NCBI Taxonomy" id="428991"/>
    <lineage>
        <taxon>Bacteria</taxon>
        <taxon>Pseudomonadati</taxon>
        <taxon>Pseudomonadota</taxon>
        <taxon>Alphaproteobacteria</taxon>
        <taxon>Sphingomonadales</taxon>
        <taxon>Sphingomonadaceae</taxon>
        <taxon>Novosphingobium</taxon>
    </lineage>
</organism>
<comment type="caution">
    <text evidence="2">The sequence shown here is derived from an EMBL/GenBank/DDBJ whole genome shotgun (WGS) entry which is preliminary data.</text>
</comment>
<evidence type="ECO:0000313" key="2">
    <source>
        <dbReference type="EMBL" id="SMP52999.1"/>
    </source>
</evidence>
<dbReference type="EMBL" id="FXUI01000001">
    <property type="protein sequence ID" value="SMP52999.1"/>
    <property type="molecule type" value="Genomic_DNA"/>
</dbReference>
<reference evidence="2 3" key="1">
    <citation type="submission" date="2017-05" db="EMBL/GenBank/DDBJ databases">
        <authorList>
            <person name="Varghese N."/>
            <person name="Submissions S."/>
        </authorList>
    </citation>
    <scope>NUCLEOTIDE SEQUENCE [LARGE SCALE GENOMIC DNA]</scope>
    <source>
        <strain evidence="2 3">SM16</strain>
    </source>
</reference>
<dbReference type="Proteomes" id="UP001157910">
    <property type="component" value="Unassembled WGS sequence"/>
</dbReference>
<evidence type="ECO:0000256" key="1">
    <source>
        <dbReference type="SAM" id="MobiDB-lite"/>
    </source>
</evidence>
<keyword evidence="3" id="KW-1185">Reference proteome</keyword>
<sequence>MIEADYSPAVGNNTEQRGKPRAITTHPWGKDTGKEVTLGYPEVVLRMVRRSIPLHSSLLISPHP</sequence>